<accession>A0A6C0KVW3</accession>
<dbReference type="AlphaFoldDB" id="A0A6C0KVW3"/>
<sequence>MSNQGAVPPKLDPQTLYAEQEKRDVLKLKTYNNILEQVQNKIRTISRLPNNDKSLLFQVPEFVMGVPRFSTRDCILYLVWNLRQSKFEVEYYPTNLLFVSWRKHDIAYKEERNPIVQTMKNALIQAQQPVVSQEPALKPVIKKTTQQYVPPPNTNYEVKKVTFI</sequence>
<proteinExistence type="predicted"/>
<reference evidence="1" key="1">
    <citation type="journal article" date="2020" name="Nature">
        <title>Giant virus diversity and host interactions through global metagenomics.</title>
        <authorList>
            <person name="Schulz F."/>
            <person name="Roux S."/>
            <person name="Paez-Espino D."/>
            <person name="Jungbluth S."/>
            <person name="Walsh D.A."/>
            <person name="Denef V.J."/>
            <person name="McMahon K.D."/>
            <person name="Konstantinidis K.T."/>
            <person name="Eloe-Fadrosh E.A."/>
            <person name="Kyrpides N.C."/>
            <person name="Woyke T."/>
        </authorList>
    </citation>
    <scope>NUCLEOTIDE SEQUENCE</scope>
    <source>
        <strain evidence="1">GVMAG-S-3300013286-35</strain>
    </source>
</reference>
<dbReference type="InterPro" id="IPR043977">
    <property type="entry name" value="DUF5759"/>
</dbReference>
<protein>
    <submittedName>
        <fullName evidence="1">Uncharacterized protein</fullName>
    </submittedName>
</protein>
<organism evidence="1">
    <name type="scientific">viral metagenome</name>
    <dbReference type="NCBI Taxonomy" id="1070528"/>
    <lineage>
        <taxon>unclassified sequences</taxon>
        <taxon>metagenomes</taxon>
        <taxon>organismal metagenomes</taxon>
    </lineage>
</organism>
<dbReference type="EMBL" id="MN740996">
    <property type="protein sequence ID" value="QHU22112.1"/>
    <property type="molecule type" value="Genomic_DNA"/>
</dbReference>
<name>A0A6C0KVW3_9ZZZZ</name>
<evidence type="ECO:0000313" key="1">
    <source>
        <dbReference type="EMBL" id="QHU22112.1"/>
    </source>
</evidence>
<dbReference type="Pfam" id="PF19063">
    <property type="entry name" value="DUF5759"/>
    <property type="match status" value="1"/>
</dbReference>